<dbReference type="InterPro" id="IPR032710">
    <property type="entry name" value="NTF2-like_dom_sf"/>
</dbReference>
<reference evidence="2 3" key="1">
    <citation type="submission" date="2018-05" db="EMBL/GenBank/DDBJ databases">
        <title>Genomic Encyclopedia of Type Strains, Phase IV (KMG-IV): sequencing the most valuable type-strain genomes for metagenomic binning, comparative biology and taxonomic classification.</title>
        <authorList>
            <person name="Goeker M."/>
        </authorList>
    </citation>
    <scope>NUCLEOTIDE SEQUENCE [LARGE SCALE GENOMIC DNA]</scope>
    <source>
        <strain evidence="2 3">DSM 44704</strain>
    </source>
</reference>
<dbReference type="Proteomes" id="UP000247569">
    <property type="component" value="Unassembled WGS sequence"/>
</dbReference>
<dbReference type="Pfam" id="PF14534">
    <property type="entry name" value="DUF4440"/>
    <property type="match status" value="1"/>
</dbReference>
<sequence length="145" mass="16451">MFSHDSADAEHSHDTAAVQGFIRRYDDAIQAADFAAMPSFFDPQVLVVTPTSSRCLSREEFVAAAEARARHMDSVPRAELVEQATTELGGHYWLTSVLWRLALDDRRLDLYSDFLVRRVEDELRIAAYLARQDLPRLIREAGEQA</sequence>
<evidence type="ECO:0000313" key="3">
    <source>
        <dbReference type="Proteomes" id="UP000247569"/>
    </source>
</evidence>
<gene>
    <name evidence="2" type="ORF">DFR70_11250</name>
</gene>
<dbReference type="RefSeq" id="WP_040736039.1">
    <property type="nucleotide sequence ID" value="NZ_QJKF01000012.1"/>
</dbReference>
<feature type="domain" description="DUF4440" evidence="1">
    <location>
        <begin position="21"/>
        <end position="88"/>
    </location>
</feature>
<accession>A0A318JUK9</accession>
<protein>
    <submittedName>
        <fullName evidence="2">Uncharacterized protein DUF4440</fullName>
    </submittedName>
</protein>
<dbReference type="EMBL" id="QJKF01000012">
    <property type="protein sequence ID" value="PXX59133.1"/>
    <property type="molecule type" value="Genomic_DNA"/>
</dbReference>
<evidence type="ECO:0000313" key="2">
    <source>
        <dbReference type="EMBL" id="PXX59133.1"/>
    </source>
</evidence>
<evidence type="ECO:0000259" key="1">
    <source>
        <dbReference type="Pfam" id="PF14534"/>
    </source>
</evidence>
<name>A0A318JUK9_9NOCA</name>
<organism evidence="2 3">
    <name type="scientific">Nocardia tenerifensis</name>
    <dbReference type="NCBI Taxonomy" id="228006"/>
    <lineage>
        <taxon>Bacteria</taxon>
        <taxon>Bacillati</taxon>
        <taxon>Actinomycetota</taxon>
        <taxon>Actinomycetes</taxon>
        <taxon>Mycobacteriales</taxon>
        <taxon>Nocardiaceae</taxon>
        <taxon>Nocardia</taxon>
    </lineage>
</organism>
<dbReference type="InterPro" id="IPR027843">
    <property type="entry name" value="DUF4440"/>
</dbReference>
<comment type="caution">
    <text evidence="2">The sequence shown here is derived from an EMBL/GenBank/DDBJ whole genome shotgun (WGS) entry which is preliminary data.</text>
</comment>
<dbReference type="OrthoDB" id="4547838at2"/>
<dbReference type="Gene3D" id="3.10.450.50">
    <property type="match status" value="1"/>
</dbReference>
<dbReference type="SUPFAM" id="SSF54427">
    <property type="entry name" value="NTF2-like"/>
    <property type="match status" value="1"/>
</dbReference>
<proteinExistence type="predicted"/>
<keyword evidence="3" id="KW-1185">Reference proteome</keyword>
<dbReference type="AlphaFoldDB" id="A0A318JUK9"/>